<proteinExistence type="predicted"/>
<gene>
    <name evidence="1" type="ORF">UT27_C0010G0023</name>
</gene>
<reference evidence="1 2" key="1">
    <citation type="journal article" date="2015" name="Nature">
        <title>rRNA introns, odd ribosomes, and small enigmatic genomes across a large radiation of phyla.</title>
        <authorList>
            <person name="Brown C.T."/>
            <person name="Hug L.A."/>
            <person name="Thomas B.C."/>
            <person name="Sharon I."/>
            <person name="Castelle C.J."/>
            <person name="Singh A."/>
            <person name="Wilkins M.J."/>
            <person name="Williams K.H."/>
            <person name="Banfield J.F."/>
        </authorList>
    </citation>
    <scope>NUCLEOTIDE SEQUENCE [LARGE SCALE GENOMIC DNA]</scope>
</reference>
<protein>
    <submittedName>
        <fullName evidence="1">Uncharacterized protein</fullName>
    </submittedName>
</protein>
<dbReference type="EMBL" id="LBWE01000010">
    <property type="protein sequence ID" value="KKR01216.1"/>
    <property type="molecule type" value="Genomic_DNA"/>
</dbReference>
<dbReference type="Proteomes" id="UP000033998">
    <property type="component" value="Unassembled WGS sequence"/>
</dbReference>
<comment type="caution">
    <text evidence="1">The sequence shown here is derived from an EMBL/GenBank/DDBJ whole genome shotgun (WGS) entry which is preliminary data.</text>
</comment>
<name>A0A837HML1_9BACT</name>
<accession>A0A837HML1</accession>
<dbReference type="AlphaFoldDB" id="A0A837HML1"/>
<evidence type="ECO:0000313" key="2">
    <source>
        <dbReference type="Proteomes" id="UP000033998"/>
    </source>
</evidence>
<evidence type="ECO:0000313" key="1">
    <source>
        <dbReference type="EMBL" id="KKR01216.1"/>
    </source>
</evidence>
<sequence length="59" mass="6804">MNIEEQKKELEELIKKLIALGEDADELNFWTEMFDTMDEGARSKLLSNLSKEATDLEKA</sequence>
<organism evidence="1 2">
    <name type="scientific">Candidatus Nomurabacteria bacterium GW2011_GWD2_39_12</name>
    <dbReference type="NCBI Taxonomy" id="1618759"/>
    <lineage>
        <taxon>Bacteria</taxon>
        <taxon>Candidatus Nomuraibacteriota</taxon>
    </lineage>
</organism>